<evidence type="ECO:0000259" key="3">
    <source>
        <dbReference type="SMART" id="SM00854"/>
    </source>
</evidence>
<gene>
    <name evidence="4" type="ORF">Q5H92_26220</name>
</gene>
<organism evidence="4 5">
    <name type="scientific">Hymenobacter mellowenesis</name>
    <dbReference type="NCBI Taxonomy" id="3063995"/>
    <lineage>
        <taxon>Bacteria</taxon>
        <taxon>Pseudomonadati</taxon>
        <taxon>Bacteroidota</taxon>
        <taxon>Cytophagia</taxon>
        <taxon>Cytophagales</taxon>
        <taxon>Hymenobacteraceae</taxon>
        <taxon>Hymenobacter</taxon>
    </lineage>
</organism>
<feature type="chain" id="PRO_5046273206" evidence="2">
    <location>
        <begin position="20"/>
        <end position="511"/>
    </location>
</feature>
<keyword evidence="5" id="KW-1185">Reference proteome</keyword>
<keyword evidence="2" id="KW-0732">Signal</keyword>
<dbReference type="PANTHER" id="PTHR33393">
    <property type="entry name" value="POLYGLUTAMINE SYNTHESIS ACCESSORY PROTEIN RV0574C-RELATED"/>
    <property type="match status" value="1"/>
</dbReference>
<dbReference type="InterPro" id="IPR052169">
    <property type="entry name" value="CW_Biosynth-Accessory"/>
</dbReference>
<evidence type="ECO:0000256" key="2">
    <source>
        <dbReference type="SAM" id="SignalP"/>
    </source>
</evidence>
<dbReference type="EMBL" id="JAUQSX010000024">
    <property type="protein sequence ID" value="MDO7849883.1"/>
    <property type="molecule type" value="Genomic_DNA"/>
</dbReference>
<feature type="signal peptide" evidence="2">
    <location>
        <begin position="1"/>
        <end position="19"/>
    </location>
</feature>
<dbReference type="CDD" id="cd07381">
    <property type="entry name" value="MPP_CapA"/>
    <property type="match status" value="1"/>
</dbReference>
<feature type="domain" description="Capsule synthesis protein CapA" evidence="3">
    <location>
        <begin position="30"/>
        <end position="263"/>
    </location>
</feature>
<dbReference type="InterPro" id="IPR029052">
    <property type="entry name" value="Metallo-depent_PP-like"/>
</dbReference>
<proteinExistence type="inferred from homology"/>
<dbReference type="InterPro" id="IPR028994">
    <property type="entry name" value="Integrin_alpha_N"/>
</dbReference>
<dbReference type="SUPFAM" id="SSF69318">
    <property type="entry name" value="Integrin alpha N-terminal domain"/>
    <property type="match status" value="1"/>
</dbReference>
<comment type="caution">
    <text evidence="4">The sequence shown here is derived from an EMBL/GenBank/DDBJ whole genome shotgun (WGS) entry which is preliminary data.</text>
</comment>
<evidence type="ECO:0000313" key="5">
    <source>
        <dbReference type="Proteomes" id="UP001167796"/>
    </source>
</evidence>
<accession>A0ABT9AJ46</accession>
<reference evidence="4" key="1">
    <citation type="submission" date="2023-07" db="EMBL/GenBank/DDBJ databases">
        <authorList>
            <person name="Kim M.K."/>
        </authorList>
    </citation>
    <scope>NUCLEOTIDE SEQUENCE</scope>
    <source>
        <strain evidence="4">M29</strain>
    </source>
</reference>
<dbReference type="Proteomes" id="UP001167796">
    <property type="component" value="Unassembled WGS sequence"/>
</dbReference>
<comment type="similarity">
    <text evidence="1">Belongs to the CapA family.</text>
</comment>
<evidence type="ECO:0000256" key="1">
    <source>
        <dbReference type="ARBA" id="ARBA00005662"/>
    </source>
</evidence>
<dbReference type="PANTHER" id="PTHR33393:SF13">
    <property type="entry name" value="PGA BIOSYNTHESIS PROTEIN CAPA"/>
    <property type="match status" value="1"/>
</dbReference>
<dbReference type="SMART" id="SM00854">
    <property type="entry name" value="PGA_cap"/>
    <property type="match status" value="1"/>
</dbReference>
<dbReference type="SUPFAM" id="SSF56300">
    <property type="entry name" value="Metallo-dependent phosphatases"/>
    <property type="match status" value="1"/>
</dbReference>
<evidence type="ECO:0000313" key="4">
    <source>
        <dbReference type="EMBL" id="MDO7849883.1"/>
    </source>
</evidence>
<dbReference type="InterPro" id="IPR019079">
    <property type="entry name" value="Capsule_synth_CapA"/>
</dbReference>
<dbReference type="Pfam" id="PF09587">
    <property type="entry name" value="PGA_cap"/>
    <property type="match status" value="1"/>
</dbReference>
<protein>
    <submittedName>
        <fullName evidence="4">CapA family protein</fullName>
    </submittedName>
</protein>
<name>A0ABT9AJ46_9BACT</name>
<sequence>MSSFVWLQRLLLVMSTVVAACQHKPEKPLRLSIVGDVLLDRGVPAALARDSTVLAQRTRSWWAGSRYVIGNLECPLTTHEQPAAKQFTFRGVPRWTGWLRRLGLTHVSLANNHTLDQHLPGLRATARAARMARLGPLGYQPDSTTGCLPTLLGPDSSVAVLAYSGFRVGVPGEGCVCGRDFAALCERLAAYKTLFPQRAVLVYLHWGTEYAGRPTEQQRQQARTLVDCGAAAVVGAHPHVVQTVEYYRGRPILYSLGNFLFDQRGAATSLAVQADFDLRAGRVAATYLRPLQLVGAVPRAATVRAQAALAARIRRYSPDVRLLPVSAGGWQLQPTGPGAAPDSVPGFFSRQAAITGPAGPATARLRRLAHARQTQIWLPTRNGGASVVDFRFPIYAFGAGDVDNDGYLDLLIGPIKPTRFDNVRHRRLFVYALDSAGRLQPRWRGSRLTYRLLYFRTERAPGGRTDVRTLEQAPDGRYCVGRYHWQGFGLALDGLGARRQSLDAAYQAFFL</sequence>